<protein>
    <submittedName>
        <fullName evidence="6">DNA primase</fullName>
    </submittedName>
</protein>
<name>A0A7X2IWR7_9BACI</name>
<dbReference type="SUPFAM" id="SSF52540">
    <property type="entry name" value="P-loop containing nucleoside triphosphate hydrolases"/>
    <property type="match status" value="1"/>
</dbReference>
<dbReference type="InterPro" id="IPR051620">
    <property type="entry name" value="ORF904-like_C"/>
</dbReference>
<keyword evidence="2" id="KW-0378">Hydrolase</keyword>
<comment type="caution">
    <text evidence="6">The sequence shown here is derived from an EMBL/GenBank/DDBJ whole genome shotgun (WGS) entry which is preliminary data.</text>
</comment>
<organism evidence="6 7">
    <name type="scientific">Metabacillus lacus</name>
    <dbReference type="NCBI Taxonomy" id="1983721"/>
    <lineage>
        <taxon>Bacteria</taxon>
        <taxon>Bacillati</taxon>
        <taxon>Bacillota</taxon>
        <taxon>Bacilli</taxon>
        <taxon>Bacillales</taxon>
        <taxon>Bacillaceae</taxon>
        <taxon>Metabacillus</taxon>
    </lineage>
</organism>
<dbReference type="EMBL" id="WKKI01000002">
    <property type="protein sequence ID" value="MRX70872.1"/>
    <property type="molecule type" value="Genomic_DNA"/>
</dbReference>
<dbReference type="PANTHER" id="PTHR35372">
    <property type="entry name" value="ATP BINDING PROTEIN-RELATED"/>
    <property type="match status" value="1"/>
</dbReference>
<dbReference type="GO" id="GO:0016787">
    <property type="term" value="F:hydrolase activity"/>
    <property type="evidence" value="ECO:0007669"/>
    <property type="project" value="UniProtKB-KW"/>
</dbReference>
<dbReference type="InterPro" id="IPR054468">
    <property type="entry name" value="NrSPol-like_HBD"/>
</dbReference>
<dbReference type="OrthoDB" id="9763644at2"/>
<dbReference type="InterPro" id="IPR014818">
    <property type="entry name" value="Phage/plasmid_primase_P4_C"/>
</dbReference>
<dbReference type="GO" id="GO:0005524">
    <property type="term" value="F:ATP binding"/>
    <property type="evidence" value="ECO:0007669"/>
    <property type="project" value="UniProtKB-KW"/>
</dbReference>
<dbReference type="InterPro" id="IPR045455">
    <property type="entry name" value="NrS-1_pol-like_helicase"/>
</dbReference>
<dbReference type="Gene3D" id="3.40.50.300">
    <property type="entry name" value="P-loop containing nucleotide triphosphate hydrolases"/>
    <property type="match status" value="1"/>
</dbReference>
<feature type="domain" description="SF3 helicase" evidence="5">
    <location>
        <begin position="479"/>
        <end position="638"/>
    </location>
</feature>
<evidence type="ECO:0000313" key="6">
    <source>
        <dbReference type="EMBL" id="MRX70872.1"/>
    </source>
</evidence>
<sequence>MKENPYNFNEIPAELKALPQWILWKSEKKNGRYTKVPCQVNGEMAQANNRRTWSTFATAVKFYLEGDYDGIGFVFSRQDNFIGIDIDKCVVDGKPNTFATEIIDTLDSYTEFSPSGNGIHIIIKGGLPQSVMGTGRKNTQHGLEIYSYGRYFTFTGNRENSNEVYDRTDELAEVFEKYFDDSDIQGRVNLAEFENDEIKISNEALWERMFRSKNGDDIRSLYNGNLINNDHSASDLALCNHLSFWTGKSATRIDTMFRESGLMRDKWDVIHFRDTNETYGERTIAIAISSTSTTILDNKEEFNEFSFDFHNGDAAEVVEEKPKKKFRLTELGNAERIAYEYGHVIKYVSDMGWLIWDGKRWKLDTKKEIERITAKVLRNLSKSDDELEVKWSRMCERRNIRMNSIKDLMPLVPGEREEFDRHKYLLNLENGIVDLKTGKLQLHDRELALTKISPVPFDKDAKCPEWLNFLEQIFQGDKELIEYMQRLIGYSLTGEISEQIMVFLIGGGSNGKSTFINTIKDLMGEYGKQAKSDTFIKKKETGANNDIARLVGARFVSAIESEDGEQLSESFVKQITGGEPVLARFLRQEYFEFIPEFKVFFTTNHKPVIKGVDEGIWRRVRLVPFNLQLPKEKRDKKLPEKLSLEMPGILNWAIEGCLKWQQTGLNDPRTVMKATSDYKEDMDILGPFLYERCYIADDQKISAKELYEVYSNWCFQNGEFALKNRAFYRSLETKGFKKERGSGNKFYIMGVTLQERKVSHLQQKLPNLDENQPDSSKSNFFKIT</sequence>
<evidence type="ECO:0000313" key="7">
    <source>
        <dbReference type="Proteomes" id="UP000448867"/>
    </source>
</evidence>
<dbReference type="InterPro" id="IPR027417">
    <property type="entry name" value="P-loop_NTPase"/>
</dbReference>
<dbReference type="Pfam" id="PF19263">
    <property type="entry name" value="DUF5906"/>
    <property type="match status" value="1"/>
</dbReference>
<dbReference type="PROSITE" id="PS51206">
    <property type="entry name" value="SF3_HELICASE_1"/>
    <property type="match status" value="1"/>
</dbReference>
<dbReference type="InterPro" id="IPR014015">
    <property type="entry name" value="Helicase_SF3_DNA-vir"/>
</dbReference>
<proteinExistence type="predicted"/>
<evidence type="ECO:0000256" key="1">
    <source>
        <dbReference type="ARBA" id="ARBA00022741"/>
    </source>
</evidence>
<dbReference type="AlphaFoldDB" id="A0A7X2IWR7"/>
<evidence type="ECO:0000256" key="2">
    <source>
        <dbReference type="ARBA" id="ARBA00022801"/>
    </source>
</evidence>
<dbReference type="Pfam" id="PF22763">
    <property type="entry name" value="NrS1-1_pol-like_HBD"/>
    <property type="match status" value="1"/>
</dbReference>
<keyword evidence="1" id="KW-0547">Nucleotide-binding</keyword>
<reference evidence="6 7" key="1">
    <citation type="submission" date="2019-11" db="EMBL/GenBank/DDBJ databases">
        <title>Bacillus lacus genome.</title>
        <authorList>
            <person name="Allen C.J."/>
            <person name="Newman J.D."/>
        </authorList>
    </citation>
    <scope>NUCLEOTIDE SEQUENCE [LARGE SCALE GENOMIC DNA]</scope>
    <source>
        <strain evidence="6 7">KCTC 33946</strain>
    </source>
</reference>
<gene>
    <name evidence="6" type="ORF">GJU40_01655</name>
</gene>
<keyword evidence="7" id="KW-1185">Reference proteome</keyword>
<dbReference type="PANTHER" id="PTHR35372:SF2">
    <property type="entry name" value="SF3 HELICASE DOMAIN-CONTAINING PROTEIN"/>
    <property type="match status" value="1"/>
</dbReference>
<feature type="region of interest" description="Disordered" evidence="4">
    <location>
        <begin position="764"/>
        <end position="784"/>
    </location>
</feature>
<keyword evidence="3" id="KW-0067">ATP-binding</keyword>
<dbReference type="Pfam" id="PF08706">
    <property type="entry name" value="D5_N"/>
    <property type="match status" value="1"/>
</dbReference>
<evidence type="ECO:0000256" key="4">
    <source>
        <dbReference type="SAM" id="MobiDB-lite"/>
    </source>
</evidence>
<accession>A0A7X2IWR7</accession>
<dbReference type="SMART" id="SM00885">
    <property type="entry name" value="D5_N"/>
    <property type="match status" value="1"/>
</dbReference>
<evidence type="ECO:0000256" key="3">
    <source>
        <dbReference type="ARBA" id="ARBA00022840"/>
    </source>
</evidence>
<dbReference type="Proteomes" id="UP000448867">
    <property type="component" value="Unassembled WGS sequence"/>
</dbReference>
<dbReference type="NCBIfam" id="TIGR01613">
    <property type="entry name" value="primase_Cterm"/>
    <property type="match status" value="1"/>
</dbReference>
<evidence type="ECO:0000259" key="5">
    <source>
        <dbReference type="PROSITE" id="PS51206"/>
    </source>
</evidence>
<dbReference type="RefSeq" id="WP_154306005.1">
    <property type="nucleotide sequence ID" value="NZ_WKKI01000002.1"/>
</dbReference>
<dbReference type="InterPro" id="IPR006500">
    <property type="entry name" value="Helicase_put_C_phage/plasmid"/>
</dbReference>